<dbReference type="PROSITE" id="PS50956">
    <property type="entry name" value="HTH_ASNC_2"/>
    <property type="match status" value="1"/>
</dbReference>
<reference evidence="6 7" key="1">
    <citation type="submission" date="2020-03" db="EMBL/GenBank/DDBJ databases">
        <title>Complete genome sequence of Monaibacterium sp. ALG8 with diverse plasmids.</title>
        <authorList>
            <person name="Sun C."/>
        </authorList>
    </citation>
    <scope>NUCLEOTIDE SEQUENCE [LARGE SCALE GENOMIC DNA]</scope>
    <source>
        <strain evidence="6 7">ALG8</strain>
    </source>
</reference>
<keyword evidence="4" id="KW-0804">Transcription</keyword>
<dbReference type="SUPFAM" id="SSF54909">
    <property type="entry name" value="Dimeric alpha+beta barrel"/>
    <property type="match status" value="1"/>
</dbReference>
<dbReference type="PANTHER" id="PTHR30154:SF0">
    <property type="entry name" value="LEUCINE-RESPONSIVE REGULATORY PROTEIN"/>
    <property type="match status" value="1"/>
</dbReference>
<evidence type="ECO:0000313" key="6">
    <source>
        <dbReference type="EMBL" id="QIK41620.1"/>
    </source>
</evidence>
<keyword evidence="2" id="KW-0238">DNA-binding</keyword>
<evidence type="ECO:0000259" key="5">
    <source>
        <dbReference type="PROSITE" id="PS50956"/>
    </source>
</evidence>
<evidence type="ECO:0000256" key="1">
    <source>
        <dbReference type="ARBA" id="ARBA00023015"/>
    </source>
</evidence>
<evidence type="ECO:0000256" key="3">
    <source>
        <dbReference type="ARBA" id="ARBA00023159"/>
    </source>
</evidence>
<dbReference type="Gene3D" id="3.30.70.920">
    <property type="match status" value="1"/>
</dbReference>
<dbReference type="Pfam" id="PF13412">
    <property type="entry name" value="HTH_24"/>
    <property type="match status" value="1"/>
</dbReference>
<dbReference type="Pfam" id="PF01037">
    <property type="entry name" value="AsnC_trans_reg"/>
    <property type="match status" value="1"/>
</dbReference>
<dbReference type="Proteomes" id="UP000500791">
    <property type="component" value="Chromosome"/>
</dbReference>
<keyword evidence="7" id="KW-1185">Reference proteome</keyword>
<protein>
    <submittedName>
        <fullName evidence="6">Lrp/AsnC family transcriptional regulator</fullName>
    </submittedName>
</protein>
<evidence type="ECO:0000313" key="7">
    <source>
        <dbReference type="Proteomes" id="UP000500791"/>
    </source>
</evidence>
<dbReference type="InterPro" id="IPR019888">
    <property type="entry name" value="Tscrpt_reg_AsnC-like"/>
</dbReference>
<dbReference type="InterPro" id="IPR019887">
    <property type="entry name" value="Tscrpt_reg_AsnC/Lrp_C"/>
</dbReference>
<dbReference type="SUPFAM" id="SSF46785">
    <property type="entry name" value="Winged helix' DNA-binding domain"/>
    <property type="match status" value="1"/>
</dbReference>
<dbReference type="InterPro" id="IPR011991">
    <property type="entry name" value="ArsR-like_HTH"/>
</dbReference>
<dbReference type="InterPro" id="IPR036390">
    <property type="entry name" value="WH_DNA-bd_sf"/>
</dbReference>
<proteinExistence type="predicted"/>
<dbReference type="GO" id="GO:0043565">
    <property type="term" value="F:sequence-specific DNA binding"/>
    <property type="evidence" value="ECO:0007669"/>
    <property type="project" value="InterPro"/>
</dbReference>
<keyword evidence="3" id="KW-0010">Activator</keyword>
<evidence type="ECO:0000256" key="4">
    <source>
        <dbReference type="ARBA" id="ARBA00023163"/>
    </source>
</evidence>
<dbReference type="InterPro" id="IPR000485">
    <property type="entry name" value="AsnC-type_HTH_dom"/>
</dbReference>
<dbReference type="Gene3D" id="1.10.10.10">
    <property type="entry name" value="Winged helix-like DNA-binding domain superfamily/Winged helix DNA-binding domain"/>
    <property type="match status" value="1"/>
</dbReference>
<dbReference type="GO" id="GO:0006355">
    <property type="term" value="P:regulation of DNA-templated transcription"/>
    <property type="evidence" value="ECO:0007669"/>
    <property type="project" value="UniProtKB-ARBA"/>
</dbReference>
<evidence type="ECO:0000256" key="2">
    <source>
        <dbReference type="ARBA" id="ARBA00023125"/>
    </source>
</evidence>
<keyword evidence="1" id="KW-0805">Transcription regulation</keyword>
<dbReference type="InterPro" id="IPR011008">
    <property type="entry name" value="Dimeric_a/b-barrel"/>
</dbReference>
<dbReference type="PANTHER" id="PTHR30154">
    <property type="entry name" value="LEUCINE-RESPONSIVE REGULATORY PROTEIN"/>
    <property type="match status" value="1"/>
</dbReference>
<dbReference type="CDD" id="cd00090">
    <property type="entry name" value="HTH_ARSR"/>
    <property type="match status" value="1"/>
</dbReference>
<dbReference type="PRINTS" id="PR00033">
    <property type="entry name" value="HTHASNC"/>
</dbReference>
<accession>A0A6G7VNX5</accession>
<name>A0A6G7VNX5_9RHOB</name>
<dbReference type="GO" id="GO:0043200">
    <property type="term" value="P:response to amino acid"/>
    <property type="evidence" value="ECO:0007669"/>
    <property type="project" value="TreeGrafter"/>
</dbReference>
<organism evidence="6 7">
    <name type="scientific">Pontivivens nitratireducens</name>
    <dbReference type="NCBI Taxonomy" id="2758038"/>
    <lineage>
        <taxon>Bacteria</taxon>
        <taxon>Pseudomonadati</taxon>
        <taxon>Pseudomonadota</taxon>
        <taxon>Alphaproteobacteria</taxon>
        <taxon>Rhodobacterales</taxon>
        <taxon>Paracoccaceae</taxon>
        <taxon>Pontivivens</taxon>
    </lineage>
</organism>
<dbReference type="EMBL" id="CP049811">
    <property type="protein sequence ID" value="QIK41620.1"/>
    <property type="molecule type" value="Genomic_DNA"/>
</dbReference>
<gene>
    <name evidence="6" type="ORF">G8E03_13170</name>
</gene>
<feature type="domain" description="HTH asnC-type" evidence="5">
    <location>
        <begin position="25"/>
        <end position="86"/>
    </location>
</feature>
<sequence length="171" mass="19027">MKANRLRFRPICGKVEVISMNDGQLDVFDRKILTILSQDGRIAVTDLARHVGLSKSPCQVRMKRLQADGYIQGFRAQLDPGKMGLEHVAFVEVRLTDTTETALKAFAAAVLKVPEIEQCHMIAGAFDYLLKVRTRDIMGYRQVLGEKVSALPFVASTSTHVSMESIKDDGF</sequence>
<dbReference type="SMART" id="SM00344">
    <property type="entry name" value="HTH_ASNC"/>
    <property type="match status" value="1"/>
</dbReference>
<dbReference type="AlphaFoldDB" id="A0A6G7VNX5"/>
<dbReference type="GO" id="GO:0005829">
    <property type="term" value="C:cytosol"/>
    <property type="evidence" value="ECO:0007669"/>
    <property type="project" value="TreeGrafter"/>
</dbReference>
<dbReference type="InterPro" id="IPR036388">
    <property type="entry name" value="WH-like_DNA-bd_sf"/>
</dbReference>
<dbReference type="KEGG" id="mon:G8E03_13170"/>